<dbReference type="InterPro" id="IPR029063">
    <property type="entry name" value="SAM-dependent_MTases_sf"/>
</dbReference>
<dbReference type="EC" id="2.1.1.37" evidence="1"/>
<dbReference type="Gene3D" id="3.40.50.150">
    <property type="entry name" value="Vaccinia Virus protein VP39"/>
    <property type="match status" value="1"/>
</dbReference>
<proteinExistence type="inferred from homology"/>
<evidence type="ECO:0000256" key="6">
    <source>
        <dbReference type="ARBA" id="ARBA00047422"/>
    </source>
</evidence>
<evidence type="ECO:0000256" key="3">
    <source>
        <dbReference type="ARBA" id="ARBA00022679"/>
    </source>
</evidence>
<keyword evidence="3 7" id="KW-0808">Transferase</keyword>
<evidence type="ECO:0000256" key="2">
    <source>
        <dbReference type="ARBA" id="ARBA00022603"/>
    </source>
</evidence>
<dbReference type="InterPro" id="IPR031303">
    <property type="entry name" value="C5_meth_CS"/>
</dbReference>
<dbReference type="EMBL" id="FNNU01000003">
    <property type="protein sequence ID" value="SDX28146.1"/>
    <property type="molecule type" value="Genomic_DNA"/>
</dbReference>
<dbReference type="GO" id="GO:0009307">
    <property type="term" value="P:DNA restriction-modification system"/>
    <property type="evidence" value="ECO:0007669"/>
    <property type="project" value="UniProtKB-KW"/>
</dbReference>
<keyword evidence="4 7" id="KW-0949">S-adenosyl-L-methionine</keyword>
<dbReference type="AlphaFoldDB" id="A0A1H3AEQ0"/>
<dbReference type="PRINTS" id="PR00105">
    <property type="entry name" value="C5METTRFRASE"/>
</dbReference>
<dbReference type="PROSITE" id="PS00095">
    <property type="entry name" value="C5_MTASE_2"/>
    <property type="match status" value="1"/>
</dbReference>
<dbReference type="Proteomes" id="UP000243778">
    <property type="component" value="Unassembled WGS sequence"/>
</dbReference>
<evidence type="ECO:0000256" key="5">
    <source>
        <dbReference type="ARBA" id="ARBA00022747"/>
    </source>
</evidence>
<dbReference type="PROSITE" id="PS51679">
    <property type="entry name" value="SAM_MT_C5"/>
    <property type="match status" value="1"/>
</dbReference>
<keyword evidence="2 7" id="KW-0489">Methyltransferase</keyword>
<gene>
    <name evidence="9" type="ORF">SAMN05216287_2683</name>
</gene>
<evidence type="ECO:0000256" key="7">
    <source>
        <dbReference type="PROSITE-ProRule" id="PRU01016"/>
    </source>
</evidence>
<dbReference type="GO" id="GO:0003677">
    <property type="term" value="F:DNA binding"/>
    <property type="evidence" value="ECO:0007669"/>
    <property type="project" value="TreeGrafter"/>
</dbReference>
<dbReference type="InterPro" id="IPR001525">
    <property type="entry name" value="C5_MeTfrase"/>
</dbReference>
<evidence type="ECO:0000256" key="4">
    <source>
        <dbReference type="ARBA" id="ARBA00022691"/>
    </source>
</evidence>
<keyword evidence="10" id="KW-1185">Reference proteome</keyword>
<organism evidence="9 10">
    <name type="scientific">Pseudomonas kuykendallii</name>
    <dbReference type="NCBI Taxonomy" id="1007099"/>
    <lineage>
        <taxon>Bacteria</taxon>
        <taxon>Pseudomonadati</taxon>
        <taxon>Pseudomonadota</taxon>
        <taxon>Gammaproteobacteria</taxon>
        <taxon>Pseudomonadales</taxon>
        <taxon>Pseudomonadaceae</taxon>
        <taxon>Pseudomonas</taxon>
    </lineage>
</organism>
<accession>A0A1H3AEQ0</accession>
<evidence type="ECO:0000256" key="1">
    <source>
        <dbReference type="ARBA" id="ARBA00011975"/>
    </source>
</evidence>
<dbReference type="GO" id="GO:0044027">
    <property type="term" value="P:negative regulation of gene expression via chromosomal CpG island methylation"/>
    <property type="evidence" value="ECO:0007669"/>
    <property type="project" value="TreeGrafter"/>
</dbReference>
<dbReference type="GO" id="GO:0003886">
    <property type="term" value="F:DNA (cytosine-5-)-methyltransferase activity"/>
    <property type="evidence" value="ECO:0007669"/>
    <property type="project" value="UniProtKB-EC"/>
</dbReference>
<dbReference type="OrthoDB" id="9813719at2"/>
<evidence type="ECO:0000313" key="9">
    <source>
        <dbReference type="EMBL" id="SDX28146.1"/>
    </source>
</evidence>
<keyword evidence="5" id="KW-0680">Restriction system</keyword>
<dbReference type="NCBIfam" id="TIGR00675">
    <property type="entry name" value="dcm"/>
    <property type="match status" value="1"/>
</dbReference>
<dbReference type="RefSeq" id="WP_090228952.1">
    <property type="nucleotide sequence ID" value="NZ_FNNU01000003.1"/>
</dbReference>
<reference evidence="10" key="1">
    <citation type="submission" date="2016-10" db="EMBL/GenBank/DDBJ databases">
        <authorList>
            <person name="Varghese N."/>
            <person name="Submissions S."/>
        </authorList>
    </citation>
    <scope>NUCLEOTIDE SEQUENCE [LARGE SCALE GENOMIC DNA]</scope>
    <source>
        <strain evidence="10">NRRL B-59562</strain>
    </source>
</reference>
<protein>
    <recommendedName>
        <fullName evidence="1">DNA (cytosine-5-)-methyltransferase</fullName>
        <ecNumber evidence="1">2.1.1.37</ecNumber>
    </recommendedName>
</protein>
<dbReference type="PANTHER" id="PTHR10629:SF52">
    <property type="entry name" value="DNA (CYTOSINE-5)-METHYLTRANSFERASE 1"/>
    <property type="match status" value="1"/>
</dbReference>
<name>A0A1H3AEQ0_9PSED</name>
<dbReference type="GO" id="GO:0032259">
    <property type="term" value="P:methylation"/>
    <property type="evidence" value="ECO:0007669"/>
    <property type="project" value="UniProtKB-KW"/>
</dbReference>
<dbReference type="PANTHER" id="PTHR10629">
    <property type="entry name" value="CYTOSINE-SPECIFIC METHYLTRANSFERASE"/>
    <property type="match status" value="1"/>
</dbReference>
<dbReference type="SUPFAM" id="SSF53335">
    <property type="entry name" value="S-adenosyl-L-methionine-dependent methyltransferases"/>
    <property type="match status" value="1"/>
</dbReference>
<comment type="similarity">
    <text evidence="7 8">Belongs to the class I-like SAM-binding methyltransferase superfamily. C5-methyltransferase family.</text>
</comment>
<feature type="active site" evidence="7">
    <location>
        <position position="90"/>
    </location>
</feature>
<sequence length="424" mass="47426">MRFIDVFAGCGGLSLGLLKAGCQGVAAIEKNPMAFETLRHNLIDGDRYKFDWPEWLPKQAMSCEDFLGDYAEKLESLRGNIDLMVGGPPCQGFSVAGRRNPADPRNKMAEQYLELVKIIRPTYIVIENVGGFNSKFNEKKRTGDEDDRHFKKSYAEFISEELEKNGYTVSRGKINCADFGVPQNRHRYLIVCSLSGQADLLKNLTSSRSEFLNSKGLPTARPVSVFEAIADLQTRDRKLVMNEDSGMSGFLEAVYEPPQVSSPYLSIMREDFKDAPNSRRLPRHKPDTIVQFGKIQRESQPGRSLSKDARERLGLKKHAITVLTKNAPAPTITTLPDDIIHYNELRILTARETARIQSFPDWFELTGKYTTGGKYRKIECPRYTQIGNAVPPLLAEAIGSLLIAKSQKGTESHNTQSEAKNAGS</sequence>
<dbReference type="InterPro" id="IPR050390">
    <property type="entry name" value="C5-Methyltransferase"/>
</dbReference>
<dbReference type="STRING" id="1007099.SAMN05216287_2683"/>
<comment type="catalytic activity">
    <reaction evidence="6">
        <text>a 2'-deoxycytidine in DNA + S-adenosyl-L-methionine = a 5-methyl-2'-deoxycytidine in DNA + S-adenosyl-L-homocysteine + H(+)</text>
        <dbReference type="Rhea" id="RHEA:13681"/>
        <dbReference type="Rhea" id="RHEA-COMP:11369"/>
        <dbReference type="Rhea" id="RHEA-COMP:11370"/>
        <dbReference type="ChEBI" id="CHEBI:15378"/>
        <dbReference type="ChEBI" id="CHEBI:57856"/>
        <dbReference type="ChEBI" id="CHEBI:59789"/>
        <dbReference type="ChEBI" id="CHEBI:85452"/>
        <dbReference type="ChEBI" id="CHEBI:85454"/>
        <dbReference type="EC" id="2.1.1.37"/>
    </reaction>
</comment>
<dbReference type="Pfam" id="PF00145">
    <property type="entry name" value="DNA_methylase"/>
    <property type="match status" value="1"/>
</dbReference>
<dbReference type="Gene3D" id="3.90.120.10">
    <property type="entry name" value="DNA Methylase, subunit A, domain 2"/>
    <property type="match status" value="1"/>
</dbReference>
<evidence type="ECO:0000256" key="8">
    <source>
        <dbReference type="RuleBase" id="RU000416"/>
    </source>
</evidence>
<evidence type="ECO:0000313" key="10">
    <source>
        <dbReference type="Proteomes" id="UP000243778"/>
    </source>
</evidence>